<comment type="subcellular location">
    <subcellularLocation>
        <location evidence="1 8">Cell outer membrane</location>
        <topology evidence="1 8">Multi-pass membrane protein</topology>
    </subcellularLocation>
</comment>
<dbReference type="NCBIfam" id="TIGR04056">
    <property type="entry name" value="OMP_RagA_SusC"/>
    <property type="match status" value="1"/>
</dbReference>
<dbReference type="InterPro" id="IPR036942">
    <property type="entry name" value="Beta-barrel_TonB_sf"/>
</dbReference>
<dbReference type="SUPFAM" id="SSF49464">
    <property type="entry name" value="Carboxypeptidase regulatory domain-like"/>
    <property type="match status" value="1"/>
</dbReference>
<organism evidence="12 13">
    <name type="scientific">Bacteroides clarus</name>
    <dbReference type="NCBI Taxonomy" id="626929"/>
    <lineage>
        <taxon>Bacteria</taxon>
        <taxon>Pseudomonadati</taxon>
        <taxon>Bacteroidota</taxon>
        <taxon>Bacteroidia</taxon>
        <taxon>Bacteroidales</taxon>
        <taxon>Bacteroidaceae</taxon>
        <taxon>Bacteroides</taxon>
    </lineage>
</organism>
<evidence type="ECO:0000256" key="2">
    <source>
        <dbReference type="ARBA" id="ARBA00022448"/>
    </source>
</evidence>
<evidence type="ECO:0000256" key="8">
    <source>
        <dbReference type="PROSITE-ProRule" id="PRU01360"/>
    </source>
</evidence>
<feature type="domain" description="TonB-dependent receptor plug" evidence="11">
    <location>
        <begin position="130"/>
        <end position="236"/>
    </location>
</feature>
<dbReference type="AlphaFoldDB" id="A0A1Y3Z5V3"/>
<evidence type="ECO:0000256" key="6">
    <source>
        <dbReference type="ARBA" id="ARBA00023136"/>
    </source>
</evidence>
<dbReference type="InterPro" id="IPR023997">
    <property type="entry name" value="TonB-dep_OMP_SusC/RagA_CS"/>
</dbReference>
<dbReference type="InterPro" id="IPR023996">
    <property type="entry name" value="TonB-dep_OMP_SusC/RagA"/>
</dbReference>
<dbReference type="InterPro" id="IPR012910">
    <property type="entry name" value="Plug_dom"/>
</dbReference>
<sequence>MEVLNLTLKNILQSTRWLFCLFLFILIAANGMAQNGSMIEVKGKVIDSTGESLIGASVVVQDDNAIGTVTNMDGYFTLTVKKGSNLLVSYIGYDSQVIQAATNKELVVTLKENAVTLDQVVVVSYGTAKKQEIIGSVSSVNVKDLNSTPTTRMEQALQGKIAGVMVTQANGEPGAGMNISVRGVGTIGDSDPLYVIDGIPTKTGLNFINPNDIESISVLKDASAAAMYGSRAANGVVLVKTKTGKEGRFTMDFDAYWGVQTNLKKFDMLDASEWASIRNEAFLNDNPGGTKPWGNTNLGKGTDWQDVILRNGSIQNYNLSLTGGSDKFQYALSLNHFDQEGIIRYSDYDRNSIRANFTANPVKWLQIGNNTSFSRVKQNGVDVEVDGVLKSAILSVPTMKVYNEDGGFAGPNTLLEGNARNPLAMAASSNINNLTYRFTDNAFVQFNIVKGLTFKTSLGLDLLVENNRDFDPTYKEGDVDNTVSSLNQATNMQLDWIWENVLNYKFNIKKNNFTVLAGFSMEENVKDWEDITKSNFIGNYDFLQYLSNGSVVDASDVTGLREEWSMVSYFGRLDYNYDNRYLLSASVRADGSSRFADGNRYSVFPSFALGWRLSSEKFAQSWKWLDDMKIKASWGQLGNQDIGLYAFRGVMAPYYYNMNGSSVTGYAPAQAYNPNISWETTTQTDLGLEFSILRGALSLEADYYIKTTKDMLVQLPVSSTSGFATGAYENSGKVRNSGFELTVSHAKRSGEFKYDISANFTTIKNEVLNLGGQEQPIDDNIFFDYTVRTQKGKPMRQMYGYVMEGIYQNEAEVKQHLYNTENPSFQAGDVRYKDLNNNGKFDVGDRTEIGNTLPKFLYGLNLSASYKGIDFSAQFQGVGGNDIYNVAKFWSENTGETHNYGKAVLNSWRGEGTSNTIPRLTLGSTQNNVASTRYVESGDYFRLKNLQIGYTFPKKWMKKINIRSLRIYANAQNLFTITGYSGFNPEVGTSRVANRSSYGLDEITYPQARTFTFGINLGIF</sequence>
<dbReference type="NCBIfam" id="TIGR04057">
    <property type="entry name" value="SusC_RagA_signa"/>
    <property type="match status" value="1"/>
</dbReference>
<protein>
    <recommendedName>
        <fullName evidence="14">TonB-dependent receptor</fullName>
    </recommendedName>
</protein>
<comment type="similarity">
    <text evidence="8 9">Belongs to the TonB-dependent receptor family.</text>
</comment>
<evidence type="ECO:0000256" key="1">
    <source>
        <dbReference type="ARBA" id="ARBA00004571"/>
    </source>
</evidence>
<evidence type="ECO:0000259" key="10">
    <source>
        <dbReference type="Pfam" id="PF00593"/>
    </source>
</evidence>
<dbReference type="Gene3D" id="2.170.130.10">
    <property type="entry name" value="TonB-dependent receptor, plug domain"/>
    <property type="match status" value="1"/>
</dbReference>
<dbReference type="InterPro" id="IPR037066">
    <property type="entry name" value="Plug_dom_sf"/>
</dbReference>
<dbReference type="GO" id="GO:0009279">
    <property type="term" value="C:cell outer membrane"/>
    <property type="evidence" value="ECO:0007669"/>
    <property type="project" value="UniProtKB-SubCell"/>
</dbReference>
<dbReference type="Pfam" id="PF00593">
    <property type="entry name" value="TonB_dep_Rec_b-barrel"/>
    <property type="match status" value="1"/>
</dbReference>
<evidence type="ECO:0000256" key="3">
    <source>
        <dbReference type="ARBA" id="ARBA00022452"/>
    </source>
</evidence>
<name>A0A1Y3Z5V3_9BACE</name>
<evidence type="ECO:0000313" key="13">
    <source>
        <dbReference type="Proteomes" id="UP000195386"/>
    </source>
</evidence>
<keyword evidence="7 8" id="KW-0998">Cell outer membrane</keyword>
<keyword evidence="6 8" id="KW-0472">Membrane</keyword>
<dbReference type="Pfam" id="PF07715">
    <property type="entry name" value="Plug"/>
    <property type="match status" value="1"/>
</dbReference>
<evidence type="ECO:0008006" key="14">
    <source>
        <dbReference type="Google" id="ProtNLM"/>
    </source>
</evidence>
<dbReference type="EMBL" id="NFII01000001">
    <property type="protein sequence ID" value="OUO03088.1"/>
    <property type="molecule type" value="Genomic_DNA"/>
</dbReference>
<dbReference type="Gene3D" id="2.60.40.1120">
    <property type="entry name" value="Carboxypeptidase-like, regulatory domain"/>
    <property type="match status" value="1"/>
</dbReference>
<dbReference type="FunFam" id="2.170.130.10:FF:000008">
    <property type="entry name" value="SusC/RagA family TonB-linked outer membrane protein"/>
    <property type="match status" value="1"/>
</dbReference>
<dbReference type="PROSITE" id="PS52016">
    <property type="entry name" value="TONB_DEPENDENT_REC_3"/>
    <property type="match status" value="1"/>
</dbReference>
<feature type="domain" description="TonB-dependent receptor-like beta-barrel" evidence="10">
    <location>
        <begin position="429"/>
        <end position="974"/>
    </location>
</feature>
<evidence type="ECO:0000256" key="7">
    <source>
        <dbReference type="ARBA" id="ARBA00023237"/>
    </source>
</evidence>
<dbReference type="InterPro" id="IPR008969">
    <property type="entry name" value="CarboxyPept-like_regulatory"/>
</dbReference>
<keyword evidence="5 9" id="KW-0798">TonB box</keyword>
<evidence type="ECO:0000256" key="4">
    <source>
        <dbReference type="ARBA" id="ARBA00022692"/>
    </source>
</evidence>
<evidence type="ECO:0000256" key="9">
    <source>
        <dbReference type="RuleBase" id="RU003357"/>
    </source>
</evidence>
<dbReference type="InterPro" id="IPR039426">
    <property type="entry name" value="TonB-dep_rcpt-like"/>
</dbReference>
<proteinExistence type="inferred from homology"/>
<dbReference type="RefSeq" id="WP_087425174.1">
    <property type="nucleotide sequence ID" value="NZ_NFII01000001.1"/>
</dbReference>
<dbReference type="Gene3D" id="2.40.170.20">
    <property type="entry name" value="TonB-dependent receptor, beta-barrel domain"/>
    <property type="match status" value="1"/>
</dbReference>
<accession>A0A1Y3Z5V3</accession>
<comment type="caution">
    <text evidence="12">The sequence shown here is derived from an EMBL/GenBank/DDBJ whole genome shotgun (WGS) entry which is preliminary data.</text>
</comment>
<evidence type="ECO:0000313" key="12">
    <source>
        <dbReference type="EMBL" id="OUO03088.1"/>
    </source>
</evidence>
<keyword evidence="2 8" id="KW-0813">Transport</keyword>
<keyword evidence="3 8" id="KW-1134">Transmembrane beta strand</keyword>
<evidence type="ECO:0000259" key="11">
    <source>
        <dbReference type="Pfam" id="PF07715"/>
    </source>
</evidence>
<keyword evidence="4 8" id="KW-0812">Transmembrane</keyword>
<dbReference type="InterPro" id="IPR000531">
    <property type="entry name" value="Beta-barrel_TonB"/>
</dbReference>
<dbReference type="SUPFAM" id="SSF56935">
    <property type="entry name" value="Porins"/>
    <property type="match status" value="1"/>
</dbReference>
<gene>
    <name evidence="12" type="ORF">B5F97_01305</name>
</gene>
<evidence type="ECO:0000256" key="5">
    <source>
        <dbReference type="ARBA" id="ARBA00023077"/>
    </source>
</evidence>
<dbReference type="Proteomes" id="UP000195386">
    <property type="component" value="Unassembled WGS sequence"/>
</dbReference>
<reference evidence="13" key="1">
    <citation type="submission" date="2017-04" db="EMBL/GenBank/DDBJ databases">
        <title>Function of individual gut microbiota members based on whole genome sequencing of pure cultures obtained from chicken caecum.</title>
        <authorList>
            <person name="Medvecky M."/>
            <person name="Cejkova D."/>
            <person name="Polansky O."/>
            <person name="Karasova D."/>
            <person name="Kubasova T."/>
            <person name="Cizek A."/>
            <person name="Rychlik I."/>
        </authorList>
    </citation>
    <scope>NUCLEOTIDE SEQUENCE [LARGE SCALE GENOMIC DNA]</scope>
    <source>
        <strain evidence="13">An43</strain>
    </source>
</reference>
<dbReference type="Pfam" id="PF13715">
    <property type="entry name" value="CarbopepD_reg_2"/>
    <property type="match status" value="1"/>
</dbReference>